<dbReference type="Pfam" id="PF00326">
    <property type="entry name" value="Peptidase_S9"/>
    <property type="match status" value="1"/>
</dbReference>
<dbReference type="PANTHER" id="PTHR42776">
    <property type="entry name" value="SERINE PEPTIDASE S9 FAMILY MEMBER"/>
    <property type="match status" value="1"/>
</dbReference>
<dbReference type="Proteomes" id="UP000479526">
    <property type="component" value="Unassembled WGS sequence"/>
</dbReference>
<feature type="domain" description="Peptidase S9 prolyl oligopeptidase catalytic" evidence="2">
    <location>
        <begin position="391"/>
        <end position="592"/>
    </location>
</feature>
<dbReference type="SUPFAM" id="SSF50969">
    <property type="entry name" value="YVTN repeat-like/Quinoprotein amine dehydrogenase"/>
    <property type="match status" value="1"/>
</dbReference>
<organism evidence="3 4">
    <name type="scientific">Herbidospora solisilvae</name>
    <dbReference type="NCBI Taxonomy" id="2696284"/>
    <lineage>
        <taxon>Bacteria</taxon>
        <taxon>Bacillati</taxon>
        <taxon>Actinomycetota</taxon>
        <taxon>Actinomycetes</taxon>
        <taxon>Streptosporangiales</taxon>
        <taxon>Streptosporangiaceae</taxon>
        <taxon>Herbidospora</taxon>
    </lineage>
</organism>
<comment type="caution">
    <text evidence="3">The sequence shown here is derived from an EMBL/GenBank/DDBJ whole genome shotgun (WGS) entry which is preliminary data.</text>
</comment>
<keyword evidence="4" id="KW-1185">Reference proteome</keyword>
<dbReference type="RefSeq" id="WP_161482752.1">
    <property type="nucleotide sequence ID" value="NZ_WXEW01000009.1"/>
</dbReference>
<dbReference type="SUPFAM" id="SSF53474">
    <property type="entry name" value="alpha/beta-Hydrolases"/>
    <property type="match status" value="1"/>
</dbReference>
<keyword evidence="1" id="KW-0378">Hydrolase</keyword>
<proteinExistence type="predicted"/>
<reference evidence="3 4" key="1">
    <citation type="submission" date="2020-01" db="EMBL/GenBank/DDBJ databases">
        <title>Herbidospora sp. NEAU-GS84 nov., a novel actinomycete isolated from soil.</title>
        <authorList>
            <person name="Han L."/>
        </authorList>
    </citation>
    <scope>NUCLEOTIDE SEQUENCE [LARGE SCALE GENOMIC DNA]</scope>
    <source>
        <strain evidence="3 4">NEAU-GS84</strain>
    </source>
</reference>
<dbReference type="InterPro" id="IPR001375">
    <property type="entry name" value="Peptidase_S9_cat"/>
</dbReference>
<dbReference type="GO" id="GO:0004252">
    <property type="term" value="F:serine-type endopeptidase activity"/>
    <property type="evidence" value="ECO:0007669"/>
    <property type="project" value="TreeGrafter"/>
</dbReference>
<evidence type="ECO:0000259" key="2">
    <source>
        <dbReference type="Pfam" id="PF00326"/>
    </source>
</evidence>
<dbReference type="GO" id="GO:0006508">
    <property type="term" value="P:proteolysis"/>
    <property type="evidence" value="ECO:0007669"/>
    <property type="project" value="InterPro"/>
</dbReference>
<name>A0A7C9N4M0_9ACTN</name>
<dbReference type="InterPro" id="IPR029058">
    <property type="entry name" value="AB_hydrolase_fold"/>
</dbReference>
<dbReference type="EMBL" id="WXEW01000009">
    <property type="protein sequence ID" value="NAS25709.1"/>
    <property type="molecule type" value="Genomic_DNA"/>
</dbReference>
<dbReference type="AlphaFoldDB" id="A0A7C9N4M0"/>
<protein>
    <submittedName>
        <fullName evidence="3">Prolyl oligopeptidase family serine peptidase</fullName>
    </submittedName>
</protein>
<evidence type="ECO:0000313" key="3">
    <source>
        <dbReference type="EMBL" id="NAS25709.1"/>
    </source>
</evidence>
<gene>
    <name evidence="3" type="ORF">GT755_29000</name>
</gene>
<dbReference type="Gene3D" id="3.40.50.1820">
    <property type="entry name" value="alpha/beta hydrolase"/>
    <property type="match status" value="1"/>
</dbReference>
<dbReference type="InterPro" id="IPR011044">
    <property type="entry name" value="Quino_amine_DH_bsu"/>
</dbReference>
<evidence type="ECO:0000256" key="1">
    <source>
        <dbReference type="ARBA" id="ARBA00022801"/>
    </source>
</evidence>
<evidence type="ECO:0000313" key="4">
    <source>
        <dbReference type="Proteomes" id="UP000479526"/>
    </source>
</evidence>
<sequence length="596" mass="63431">MNASRIVPATGETAAAREHGPYLARVNFRFSGRARYAACLTHGGGVHGMIPELWDLTGPRPRSRMSRSRTPERLWTLPTPTHDGRLLLARRDRADAVRLVLLDPPTGEEHELAVFGPHVVALTPSPAPGTAAWAFTGDAAGRGTVWRLSGQAEPPELTATLPHPVVGGLWLDATGRRLTLRPKQPQVAPQVLDLTDGTLMPLAGPADDEYLLWAAPAGTLLTAAHRDGAYRLGLRHRDDAQAATVFPDRLNLIEGQVRPLALDPAGRRLALAVTRGARSHLLLHDLIEDTSREVGLPPGTLHALARWTEAGLHLLHNAPDRPPSVLTVPEPIAEVVPGDRQGVPASVRACAGPAGTIEAIVYGDPATARRVVIALHGGPEAAWHLAYDPLFQRLAGAGVAVVAPNQRGSTGYGTAHRDAIRGAWGGPDLADVLHLGHALAGARGPAGSRPMVYGASYGAYLALLASAARPELWERAAVVAPFLSGPALYADGPPTVRTMIDRLGGREVIYDALGPRDLLRLGDRIRLPLLIVHGEQDPIIPVTHSRRLRDRLLRAGRREGADFVYREVAGAGHDPVTDDVDGGVLDQLAAFLTSGP</sequence>
<dbReference type="PANTHER" id="PTHR42776:SF27">
    <property type="entry name" value="DIPEPTIDYL PEPTIDASE FAMILY MEMBER 6"/>
    <property type="match status" value="1"/>
</dbReference>
<accession>A0A7C9N4M0</accession>